<dbReference type="OrthoDB" id="5334176at2"/>
<keyword evidence="2" id="KW-1185">Reference proteome</keyword>
<dbReference type="eggNOG" id="ENOG5030HGQ">
    <property type="taxonomic scope" value="Bacteria"/>
</dbReference>
<protein>
    <submittedName>
        <fullName evidence="1">Uncharacterized protein</fullName>
    </submittedName>
</protein>
<reference evidence="1 2" key="1">
    <citation type="journal article" date="2008" name="Appl. Environ. Microbiol.">
        <title>Genome of the epsilonproteobacterial chemolithoautotroph Sulfurimonas denitrificans.</title>
        <authorList>
            <person name="Sievert S.M."/>
            <person name="Scott K.M."/>
            <person name="Klotz M.G."/>
            <person name="Chain P.S.G."/>
            <person name="Hauser L.J."/>
            <person name="Hemp J."/>
            <person name="Huegler M."/>
            <person name="Land M."/>
            <person name="Lapidus A."/>
            <person name="Larimer F.W."/>
            <person name="Lucas S."/>
            <person name="Malfatti S.A."/>
            <person name="Meyer F."/>
            <person name="Paulsen I.T."/>
            <person name="Ren Q."/>
            <person name="Simon J."/>
            <person name="Bailey K."/>
            <person name="Diaz E."/>
            <person name="Fitzpatrick K.A."/>
            <person name="Glover B."/>
            <person name="Gwatney N."/>
            <person name="Korajkic A."/>
            <person name="Long A."/>
            <person name="Mobberley J.M."/>
            <person name="Pantry S.N."/>
            <person name="Pazder G."/>
            <person name="Peterson S."/>
            <person name="Quintanilla J.D."/>
            <person name="Sprinkle R."/>
            <person name="Stephens J."/>
            <person name="Thomas P."/>
            <person name="Vaughn R."/>
            <person name="Weber M.J."/>
            <person name="Wooten L.L."/>
        </authorList>
    </citation>
    <scope>NUCLEOTIDE SEQUENCE [LARGE SCALE GENOMIC DNA]</scope>
    <source>
        <strain evidence="2">ATCC 33889 / DSM 1251</strain>
    </source>
</reference>
<organism evidence="1 2">
    <name type="scientific">Sulfurimonas denitrificans (strain ATCC 33889 / DSM 1251)</name>
    <name type="common">Thiomicrospira denitrificans (strain ATCC 33889 / DSM 1251)</name>
    <dbReference type="NCBI Taxonomy" id="326298"/>
    <lineage>
        <taxon>Bacteria</taxon>
        <taxon>Pseudomonadati</taxon>
        <taxon>Campylobacterota</taxon>
        <taxon>Epsilonproteobacteria</taxon>
        <taxon>Campylobacterales</taxon>
        <taxon>Sulfurimonadaceae</taxon>
        <taxon>Sulfurimonas</taxon>
    </lineage>
</organism>
<dbReference type="AlphaFoldDB" id="Q30T62"/>
<dbReference type="RefSeq" id="WP_011372173.1">
    <property type="nucleotide sequence ID" value="NC_007575.1"/>
</dbReference>
<dbReference type="EMBL" id="CP000153">
    <property type="protein sequence ID" value="ABB43819.1"/>
    <property type="molecule type" value="Genomic_DNA"/>
</dbReference>
<dbReference type="HOGENOM" id="CLU_1331351_0_0_7"/>
<proteinExistence type="predicted"/>
<dbReference type="KEGG" id="tdn:Suden_0540"/>
<dbReference type="Proteomes" id="UP000002714">
    <property type="component" value="Chromosome"/>
</dbReference>
<evidence type="ECO:0000313" key="1">
    <source>
        <dbReference type="EMBL" id="ABB43819.1"/>
    </source>
</evidence>
<evidence type="ECO:0000313" key="2">
    <source>
        <dbReference type="Proteomes" id="UP000002714"/>
    </source>
</evidence>
<sequence length="206" mass="23455">MKKFNLFKEIIVVDKNILLEAISSQEHFGIRIDGAICHEPFTTDDILIYSGVADKEATLENSLGKNYQIVVDANRVLIKAFSNWQEIIGFNKLRATYDDTTADGVDEFGSKEMEDIGWHATEFNISYRAIVDMLESTCDGTLICIEQVEPYQFSGLGFVVNLESAKDMMFEYCQKEIKRLLSEDEDFALENLNDDELEAAEFFKAL</sequence>
<name>Q30T62_SULDN</name>
<gene>
    <name evidence="1" type="ordered locus">Suden_0540</name>
</gene>
<accession>Q30T62</accession>